<dbReference type="EMBL" id="LT629779">
    <property type="protein sequence ID" value="SDS59010.1"/>
    <property type="molecule type" value="Genomic_DNA"/>
</dbReference>
<evidence type="ECO:0000313" key="2">
    <source>
        <dbReference type="Proteomes" id="UP000198751"/>
    </source>
</evidence>
<evidence type="ECO:0000313" key="1">
    <source>
        <dbReference type="EMBL" id="SDS59010.1"/>
    </source>
</evidence>
<name>A0A1H1TFK1_9MICC</name>
<keyword evidence="2" id="KW-1185">Reference proteome</keyword>
<sequence>MAVSIELGKKLDKEFENLSLEEILNAPPSALAGLTEKHAELLAGMGIKTIRDLGSNKYFAVAGVLVALSNHTG</sequence>
<organism evidence="1 2">
    <name type="scientific">Pseudarthrobacter equi</name>
    <dbReference type="NCBI Taxonomy" id="728066"/>
    <lineage>
        <taxon>Bacteria</taxon>
        <taxon>Bacillati</taxon>
        <taxon>Actinomycetota</taxon>
        <taxon>Actinomycetes</taxon>
        <taxon>Micrococcales</taxon>
        <taxon>Micrococcaceae</taxon>
        <taxon>Pseudarthrobacter</taxon>
    </lineage>
</organism>
<dbReference type="OrthoDB" id="332209at2"/>
<proteinExistence type="predicted"/>
<dbReference type="Proteomes" id="UP000198751">
    <property type="component" value="Chromosome I"/>
</dbReference>
<reference evidence="2" key="1">
    <citation type="submission" date="2016-10" db="EMBL/GenBank/DDBJ databases">
        <authorList>
            <person name="Varghese N."/>
            <person name="Submissions S."/>
        </authorList>
    </citation>
    <scope>NUCLEOTIDE SEQUENCE [LARGE SCALE GENOMIC DNA]</scope>
    <source>
        <strain evidence="2">IMMIB L-1606</strain>
    </source>
</reference>
<protein>
    <submittedName>
        <fullName evidence="1">Uncharacterized protein</fullName>
    </submittedName>
</protein>
<gene>
    <name evidence="1" type="ORF">SAMN04489743_0398</name>
</gene>
<dbReference type="RefSeq" id="WP_091717098.1">
    <property type="nucleotide sequence ID" value="NZ_CAUQLD010000001.1"/>
</dbReference>
<dbReference type="AlphaFoldDB" id="A0A1H1TFK1"/>
<accession>A0A1H1TFK1</accession>